<comment type="caution">
    <text evidence="9">The sequence shown here is derived from an EMBL/GenBank/DDBJ whole genome shotgun (WGS) entry which is preliminary data.</text>
</comment>
<dbReference type="SUPFAM" id="SSF50729">
    <property type="entry name" value="PH domain-like"/>
    <property type="match status" value="1"/>
</dbReference>
<keyword evidence="5" id="KW-0175">Coiled coil</keyword>
<dbReference type="InterPro" id="IPR011993">
    <property type="entry name" value="PH-like_dom_sf"/>
</dbReference>
<dbReference type="EMBL" id="LCTV02000002">
    <property type="protein sequence ID" value="PRQ77026.1"/>
    <property type="molecule type" value="Genomic_DNA"/>
</dbReference>
<feature type="region of interest" description="Disordered" evidence="6">
    <location>
        <begin position="650"/>
        <end position="669"/>
    </location>
</feature>
<evidence type="ECO:0000256" key="1">
    <source>
        <dbReference type="ARBA" id="ARBA00022723"/>
    </source>
</evidence>
<feature type="compositionally biased region" description="Low complexity" evidence="6">
    <location>
        <begin position="698"/>
        <end position="715"/>
    </location>
</feature>
<feature type="region of interest" description="Disordered" evidence="6">
    <location>
        <begin position="385"/>
        <end position="437"/>
    </location>
</feature>
<dbReference type="PANTHER" id="PTHR23180">
    <property type="entry name" value="CENTAURIN/ARF"/>
    <property type="match status" value="1"/>
</dbReference>
<dbReference type="InterPro" id="IPR037278">
    <property type="entry name" value="ARFGAP/RecO"/>
</dbReference>
<feature type="compositionally biased region" description="Pro residues" evidence="6">
    <location>
        <begin position="388"/>
        <end position="398"/>
    </location>
</feature>
<feature type="compositionally biased region" description="Polar residues" evidence="6">
    <location>
        <begin position="293"/>
        <end position="304"/>
    </location>
</feature>
<dbReference type="SMART" id="SM00233">
    <property type="entry name" value="PH"/>
    <property type="match status" value="1"/>
</dbReference>
<evidence type="ECO:0000256" key="6">
    <source>
        <dbReference type="SAM" id="MobiDB-lite"/>
    </source>
</evidence>
<keyword evidence="3" id="KW-0862">Zinc</keyword>
<protein>
    <recommendedName>
        <fullName evidence="11">Arf GTPase activating protein</fullName>
    </recommendedName>
</protein>
<keyword evidence="2 4" id="KW-0863">Zinc-finger</keyword>
<evidence type="ECO:0000256" key="5">
    <source>
        <dbReference type="SAM" id="Coils"/>
    </source>
</evidence>
<dbReference type="AlphaFoldDB" id="A0A2T0AG95"/>
<evidence type="ECO:0000259" key="8">
    <source>
        <dbReference type="PROSITE" id="PS50115"/>
    </source>
</evidence>
<dbReference type="SMART" id="SM00105">
    <property type="entry name" value="ArfGap"/>
    <property type="match status" value="1"/>
</dbReference>
<dbReference type="GO" id="GO:0008270">
    <property type="term" value="F:zinc ion binding"/>
    <property type="evidence" value="ECO:0007669"/>
    <property type="project" value="UniProtKB-KW"/>
</dbReference>
<feature type="region of interest" description="Disordered" evidence="6">
    <location>
        <begin position="740"/>
        <end position="759"/>
    </location>
</feature>
<sequence length="907" mass="97879">MTVPSGPTSRHAAATSLAASASPHGASTSGPVGRSAGQTELDFEDGPLYRAHLASLERRATNLRAALKKLQKSLDASLAALEANANAQRSVDEALEELSAGSMTSQSETLGGLYERELKASRAKTRDDVKKELDRGREMSERVKGAVERIKALEERRKGFEADAKRYYDDLAKYLSRGDSDTAKIASLDAKQAERAAAFRQLRIDYFSFVEGLVKSEERAVATWLRTWANVREEQAPSEDGREASLRALEGRKAPNGGDSPGLGDLPDYLVDAISSPSSNGVELRSEDGHSAAPTSLHSAISRITTPGETTSSSSIPTSPTQDDPRRRRRTSLPFGMGGAKGKDEKDGDRKRDRLKEFFKSAQQSITSALPASASSAHLALDALPRLSQPPSPLPTSPTSPTSPSGFQHAAIASQLASAPAPAPSLAPSRSNGSQPRRKEGFLFATETGQKHTQSGDGGRPYQRFWVVLGEGQLTEYDKWTDAMQVHGSPINLRYATARISKQAGERRFVFEVLTPELRRVYQASSEQECRDWVEAIQRSVEALLNGTSSVRNFDASRLQGMSKSPTLQDINGFADSPSSPKSRFPALISRRASLGHHRKSSYGLSKKDKRRSQQSPPIPSLTIGEEGELGAPVDRSFFDASSRRDLFAFSENDADEPPPRLSLSNSRPGLNGLGIPFPSFGSSAQASKSSPELPLQPSLRIPSSGSRSIPSSSAAEDDEDDSASMLSAQDRAISDVVRGWASSEPGSQSLRSSTRSVEDAKYRNAQRVAALAEQAGNNLCADCRAPEPKWASWNLGITLCIRCVVLFMASGLKTDSCLDRCSGVHRSLGTHISKVRSIELDDWSDEQLAPLAEIGNVRSNEFYEAKLPAGTIAALADSTIASFVREKYVDKRWASTLPPSNAPVPP</sequence>
<dbReference type="PANTHER" id="PTHR23180:SF160">
    <property type="entry name" value="ADP-RIBOSYLATION FACTOR GTPASE-ACTIVATING PROTEIN EFFECTOR PROTEIN 1"/>
    <property type="match status" value="1"/>
</dbReference>
<evidence type="ECO:0000256" key="4">
    <source>
        <dbReference type="PROSITE-ProRule" id="PRU00288"/>
    </source>
</evidence>
<dbReference type="InterPro" id="IPR045258">
    <property type="entry name" value="ACAP1/2/3-like"/>
</dbReference>
<dbReference type="PRINTS" id="PR00405">
    <property type="entry name" value="REVINTRACTNG"/>
</dbReference>
<feature type="compositionally biased region" description="Basic and acidic residues" evidence="6">
    <location>
        <begin position="341"/>
        <end position="351"/>
    </location>
</feature>
<dbReference type="Pfam" id="PF00169">
    <property type="entry name" value="PH"/>
    <property type="match status" value="1"/>
</dbReference>
<dbReference type="Pfam" id="PF01412">
    <property type="entry name" value="ArfGap"/>
    <property type="match status" value="2"/>
</dbReference>
<dbReference type="Proteomes" id="UP000239560">
    <property type="component" value="Unassembled WGS sequence"/>
</dbReference>
<evidence type="ECO:0000256" key="2">
    <source>
        <dbReference type="ARBA" id="ARBA00022771"/>
    </source>
</evidence>
<gene>
    <name evidence="9" type="ORF">AAT19DRAFT_12444</name>
</gene>
<feature type="domain" description="PH" evidence="7">
    <location>
        <begin position="436"/>
        <end position="542"/>
    </location>
</feature>
<dbReference type="CDD" id="cd08204">
    <property type="entry name" value="ArfGap"/>
    <property type="match status" value="1"/>
</dbReference>
<dbReference type="OrthoDB" id="10266696at2759"/>
<evidence type="ECO:0000313" key="10">
    <source>
        <dbReference type="Proteomes" id="UP000239560"/>
    </source>
</evidence>
<proteinExistence type="predicted"/>
<dbReference type="Gene3D" id="1.10.220.150">
    <property type="entry name" value="Arf GTPase activating protein"/>
    <property type="match status" value="1"/>
</dbReference>
<feature type="domain" description="Arf-GAP" evidence="8">
    <location>
        <begin position="766"/>
        <end position="904"/>
    </location>
</feature>
<evidence type="ECO:0000256" key="3">
    <source>
        <dbReference type="ARBA" id="ARBA00022833"/>
    </source>
</evidence>
<reference evidence="9 10" key="1">
    <citation type="journal article" date="2018" name="Elife">
        <title>Functional genomics of lipid metabolism in the oleaginous yeast Rhodosporidium toruloides.</title>
        <authorList>
            <person name="Coradetti S.T."/>
            <person name="Pinel D."/>
            <person name="Geiselman G."/>
            <person name="Ito M."/>
            <person name="Mondo S."/>
            <person name="Reilly M.C."/>
            <person name="Cheng Y.F."/>
            <person name="Bauer S."/>
            <person name="Grigoriev I."/>
            <person name="Gladden J.M."/>
            <person name="Simmons B.A."/>
            <person name="Brem R."/>
            <person name="Arkin A.P."/>
            <person name="Skerker J.M."/>
        </authorList>
    </citation>
    <scope>NUCLEOTIDE SEQUENCE [LARGE SCALE GENOMIC DNA]</scope>
    <source>
        <strain evidence="9 10">NBRC 0880</strain>
    </source>
</reference>
<feature type="region of interest" description="Disordered" evidence="6">
    <location>
        <begin position="1"/>
        <end position="43"/>
    </location>
</feature>
<dbReference type="InterPro" id="IPR001849">
    <property type="entry name" value="PH_domain"/>
</dbReference>
<dbReference type="PROSITE" id="PS50115">
    <property type="entry name" value="ARFGAP"/>
    <property type="match status" value="1"/>
</dbReference>
<name>A0A2T0AG95_RHOTO</name>
<dbReference type="Gene3D" id="2.30.29.30">
    <property type="entry name" value="Pleckstrin-homology domain (PH domain)/Phosphotyrosine-binding domain (PTB)"/>
    <property type="match status" value="1"/>
</dbReference>
<dbReference type="PROSITE" id="PS50003">
    <property type="entry name" value="PH_DOMAIN"/>
    <property type="match status" value="1"/>
</dbReference>
<feature type="region of interest" description="Disordered" evidence="6">
    <location>
        <begin position="564"/>
        <end position="627"/>
    </location>
</feature>
<feature type="compositionally biased region" description="Low complexity" evidence="6">
    <location>
        <begin position="255"/>
        <end position="270"/>
    </location>
</feature>
<evidence type="ECO:0000313" key="9">
    <source>
        <dbReference type="EMBL" id="PRQ77026.1"/>
    </source>
</evidence>
<feature type="compositionally biased region" description="Low complexity" evidence="6">
    <location>
        <begin position="675"/>
        <end position="691"/>
    </location>
</feature>
<dbReference type="InterPro" id="IPR027267">
    <property type="entry name" value="AH/BAR_dom_sf"/>
</dbReference>
<feature type="compositionally biased region" description="Low complexity" evidence="6">
    <location>
        <begin position="12"/>
        <end position="22"/>
    </location>
</feature>
<dbReference type="SUPFAM" id="SSF103657">
    <property type="entry name" value="BAR/IMD domain-like"/>
    <property type="match status" value="1"/>
</dbReference>
<feature type="compositionally biased region" description="Polar residues" evidence="6">
    <location>
        <begin position="745"/>
        <end position="756"/>
    </location>
</feature>
<feature type="compositionally biased region" description="Low complexity" evidence="6">
    <location>
        <begin position="305"/>
        <end position="321"/>
    </location>
</feature>
<evidence type="ECO:0008006" key="11">
    <source>
        <dbReference type="Google" id="ProtNLM"/>
    </source>
</evidence>
<feature type="coiled-coil region" evidence="5">
    <location>
        <begin position="136"/>
        <end position="170"/>
    </location>
</feature>
<dbReference type="InterPro" id="IPR038508">
    <property type="entry name" value="ArfGAP_dom_sf"/>
</dbReference>
<dbReference type="Gene3D" id="1.20.1270.60">
    <property type="entry name" value="Arfaptin homology (AH) domain/BAR domain"/>
    <property type="match status" value="1"/>
</dbReference>
<feature type="region of interest" description="Disordered" evidence="6">
    <location>
        <begin position="675"/>
        <end position="728"/>
    </location>
</feature>
<accession>A0A2T0AG95</accession>
<dbReference type="GO" id="GO:0005096">
    <property type="term" value="F:GTPase activator activity"/>
    <property type="evidence" value="ECO:0007669"/>
    <property type="project" value="InterPro"/>
</dbReference>
<keyword evidence="1" id="KW-0479">Metal-binding</keyword>
<evidence type="ECO:0000259" key="7">
    <source>
        <dbReference type="PROSITE" id="PS50003"/>
    </source>
</evidence>
<feature type="compositionally biased region" description="Low complexity" evidence="6">
    <location>
        <begin position="399"/>
        <end position="429"/>
    </location>
</feature>
<dbReference type="SUPFAM" id="SSF57863">
    <property type="entry name" value="ArfGap/RecO-like zinc finger"/>
    <property type="match status" value="1"/>
</dbReference>
<organism evidence="9 10">
    <name type="scientific">Rhodotorula toruloides</name>
    <name type="common">Yeast</name>
    <name type="synonym">Rhodosporidium toruloides</name>
    <dbReference type="NCBI Taxonomy" id="5286"/>
    <lineage>
        <taxon>Eukaryota</taxon>
        <taxon>Fungi</taxon>
        <taxon>Dikarya</taxon>
        <taxon>Basidiomycota</taxon>
        <taxon>Pucciniomycotina</taxon>
        <taxon>Microbotryomycetes</taxon>
        <taxon>Sporidiobolales</taxon>
        <taxon>Sporidiobolaceae</taxon>
        <taxon>Rhodotorula</taxon>
    </lineage>
</organism>
<feature type="region of interest" description="Disordered" evidence="6">
    <location>
        <begin position="251"/>
        <end position="351"/>
    </location>
</feature>
<dbReference type="InterPro" id="IPR001164">
    <property type="entry name" value="ArfGAP_dom"/>
</dbReference>